<dbReference type="Proteomes" id="UP000295443">
    <property type="component" value="Unassembled WGS sequence"/>
</dbReference>
<dbReference type="RefSeq" id="WP_131445662.1">
    <property type="nucleotide sequence ID" value="NZ_SJZB01000022.1"/>
</dbReference>
<dbReference type="InterPro" id="IPR058647">
    <property type="entry name" value="BSH_CzcB-like"/>
</dbReference>
<name>A0A4R1BF98_9PROT</name>
<proteinExistence type="inferred from homology"/>
<evidence type="ECO:0000256" key="1">
    <source>
        <dbReference type="ARBA" id="ARBA00009477"/>
    </source>
</evidence>
<evidence type="ECO:0000256" key="2">
    <source>
        <dbReference type="ARBA" id="ARBA00022448"/>
    </source>
</evidence>
<feature type="domain" description="CzcB-like barrel-sandwich hybrid" evidence="4">
    <location>
        <begin position="65"/>
        <end position="212"/>
    </location>
</feature>
<dbReference type="PANTHER" id="PTHR30097:SF4">
    <property type="entry name" value="SLR6042 PROTEIN"/>
    <property type="match status" value="1"/>
</dbReference>
<evidence type="ECO:0000313" key="6">
    <source>
        <dbReference type="Proteomes" id="UP000295443"/>
    </source>
</evidence>
<keyword evidence="6" id="KW-1185">Reference proteome</keyword>
<dbReference type="Gene3D" id="2.40.50.100">
    <property type="match status" value="1"/>
</dbReference>
<dbReference type="AlphaFoldDB" id="A0A4R1BF98"/>
<dbReference type="OrthoDB" id="9806939at2"/>
<dbReference type="SUPFAM" id="SSF111369">
    <property type="entry name" value="HlyD-like secretion proteins"/>
    <property type="match status" value="1"/>
</dbReference>
<dbReference type="Gene3D" id="2.40.420.20">
    <property type="match status" value="1"/>
</dbReference>
<dbReference type="Pfam" id="PF25973">
    <property type="entry name" value="BSH_CzcB"/>
    <property type="match status" value="1"/>
</dbReference>
<dbReference type="GO" id="GO:0016020">
    <property type="term" value="C:membrane"/>
    <property type="evidence" value="ECO:0007669"/>
    <property type="project" value="InterPro"/>
</dbReference>
<dbReference type="NCBIfam" id="TIGR01730">
    <property type="entry name" value="RND_mfp"/>
    <property type="match status" value="1"/>
</dbReference>
<comment type="caution">
    <text evidence="5">The sequence shown here is derived from an EMBL/GenBank/DDBJ whole genome shotgun (WGS) entry which is preliminary data.</text>
</comment>
<dbReference type="GO" id="GO:0022857">
    <property type="term" value="F:transmembrane transporter activity"/>
    <property type="evidence" value="ECO:0007669"/>
    <property type="project" value="InterPro"/>
</dbReference>
<dbReference type="Gene3D" id="2.40.30.170">
    <property type="match status" value="1"/>
</dbReference>
<dbReference type="Gene3D" id="1.10.287.470">
    <property type="entry name" value="Helix hairpin bin"/>
    <property type="match status" value="1"/>
</dbReference>
<dbReference type="PANTHER" id="PTHR30097">
    <property type="entry name" value="CATION EFFLUX SYSTEM PROTEIN CUSB"/>
    <property type="match status" value="1"/>
</dbReference>
<comment type="similarity">
    <text evidence="1">Belongs to the membrane fusion protein (MFP) (TC 8.A.1) family.</text>
</comment>
<organism evidence="5 6">
    <name type="scientific">Parasulfuritortus cantonensis</name>
    <dbReference type="NCBI Taxonomy" id="2528202"/>
    <lineage>
        <taxon>Bacteria</taxon>
        <taxon>Pseudomonadati</taxon>
        <taxon>Pseudomonadota</taxon>
        <taxon>Betaproteobacteria</taxon>
        <taxon>Nitrosomonadales</taxon>
        <taxon>Thiobacillaceae</taxon>
        <taxon>Parasulfuritortus</taxon>
    </lineage>
</organism>
<evidence type="ECO:0000259" key="4">
    <source>
        <dbReference type="Pfam" id="PF25973"/>
    </source>
</evidence>
<dbReference type="InterPro" id="IPR051909">
    <property type="entry name" value="MFP_Cation_Efflux"/>
</dbReference>
<dbReference type="GO" id="GO:0015679">
    <property type="term" value="P:plasma membrane copper ion transport"/>
    <property type="evidence" value="ECO:0007669"/>
    <property type="project" value="TreeGrafter"/>
</dbReference>
<sequence length="359" mass="37915">MPRNLPFFILFMLATQAWGNDNLVALSASQRAALRIATAPLVADAGAVSVGLPARVTVPPTQERLVMAPLAGIVSEVRVAAGDLVKAGQTLAVLRGEGLIGAQRDIAQAAVQYRLAEESARRDEALFKEGIIPESRLQNARAGLAQARAVFNERRAWLRLIGLGGNAIVAAERGERMTDSIGLASPIAGVVLEQQAMVGARVDTAGMLFKVARLDPLWLEIQAPAEMAARIKPGQKVGVPGTQAVGSILSVGRGVSEAQTVPVRARVSNRDGLLRLNQSVSARIEGVAGDKQWRVPVSAVVRQDGQNWVFVERAGGFEPKPVKVLAKTAQSVAIDAAFVGDEKIAIEGVATLKAAWQGE</sequence>
<dbReference type="EMBL" id="SJZB01000022">
    <property type="protein sequence ID" value="TCJ15820.1"/>
    <property type="molecule type" value="Genomic_DNA"/>
</dbReference>
<evidence type="ECO:0000256" key="3">
    <source>
        <dbReference type="SAM" id="SignalP"/>
    </source>
</evidence>
<protein>
    <submittedName>
        <fullName evidence="5">Efflux RND transporter periplasmic adaptor subunit</fullName>
    </submittedName>
</protein>
<keyword evidence="2" id="KW-0813">Transport</keyword>
<feature type="signal peptide" evidence="3">
    <location>
        <begin position="1"/>
        <end position="19"/>
    </location>
</feature>
<accession>A0A4R1BF98</accession>
<dbReference type="GO" id="GO:0046914">
    <property type="term" value="F:transition metal ion binding"/>
    <property type="evidence" value="ECO:0007669"/>
    <property type="project" value="TreeGrafter"/>
</dbReference>
<dbReference type="GO" id="GO:0060003">
    <property type="term" value="P:copper ion export"/>
    <property type="evidence" value="ECO:0007669"/>
    <property type="project" value="TreeGrafter"/>
</dbReference>
<feature type="chain" id="PRO_5020698592" evidence="3">
    <location>
        <begin position="20"/>
        <end position="359"/>
    </location>
</feature>
<evidence type="ECO:0000313" key="5">
    <source>
        <dbReference type="EMBL" id="TCJ15820.1"/>
    </source>
</evidence>
<dbReference type="GO" id="GO:0030288">
    <property type="term" value="C:outer membrane-bounded periplasmic space"/>
    <property type="evidence" value="ECO:0007669"/>
    <property type="project" value="TreeGrafter"/>
</dbReference>
<gene>
    <name evidence="5" type="ORF">EZJ19_06310</name>
</gene>
<dbReference type="InterPro" id="IPR006143">
    <property type="entry name" value="RND_pump_MFP"/>
</dbReference>
<reference evidence="5 6" key="1">
    <citation type="submission" date="2019-03" db="EMBL/GenBank/DDBJ databases">
        <title>Genome sequence of Thiobacillaceae bacterium LSR1, a sulfur-oxidizing bacterium isolated from freshwater sediment.</title>
        <authorList>
            <person name="Li S."/>
        </authorList>
    </citation>
    <scope>NUCLEOTIDE SEQUENCE [LARGE SCALE GENOMIC DNA]</scope>
    <source>
        <strain evidence="5 6">LSR1</strain>
    </source>
</reference>
<keyword evidence="3" id="KW-0732">Signal</keyword>